<accession>A0A451FS99</accession>
<dbReference type="InterPro" id="IPR036249">
    <property type="entry name" value="Thioredoxin-like_sf"/>
</dbReference>
<sequence>MARTESNMLPLGTIAPDFILLDTVSLNTISLKNVRGKKGTVVMFICNHCPYVKHVNDEIVRISNDYRVTGFGFVAISSNDVEKYPDDSPIEMWRTAQRVGYPFPYLYDKTQEVAKAYQAACTPDFYLFDAELKLVYRGQLDNSRPGNGIPVNGRDLREALDNILNNNPQRKDQKPSMGCNIKWREVNAEL</sequence>
<dbReference type="Pfam" id="PF00578">
    <property type="entry name" value="AhpC-TSA"/>
    <property type="match status" value="1"/>
</dbReference>
<name>A0A451FS99_9FLAO</name>
<dbReference type="AlphaFoldDB" id="A0A451FS99"/>
<dbReference type="PANTHER" id="PTHR43640:SF1">
    <property type="entry name" value="THIOREDOXIN-DEPENDENT PEROXIREDOXIN"/>
    <property type="match status" value="1"/>
</dbReference>
<organism evidence="2 3">
    <name type="scientific">Aequorivita ciconiae</name>
    <dbReference type="NCBI Taxonomy" id="2494375"/>
    <lineage>
        <taxon>Bacteria</taxon>
        <taxon>Pseudomonadati</taxon>
        <taxon>Bacteroidota</taxon>
        <taxon>Flavobacteriia</taxon>
        <taxon>Flavobacteriales</taxon>
        <taxon>Flavobacteriaceae</taxon>
        <taxon>Aequorivita</taxon>
    </lineage>
</organism>
<feature type="domain" description="Thioredoxin" evidence="1">
    <location>
        <begin position="9"/>
        <end position="165"/>
    </location>
</feature>
<dbReference type="GO" id="GO:0016491">
    <property type="term" value="F:oxidoreductase activity"/>
    <property type="evidence" value="ECO:0007669"/>
    <property type="project" value="InterPro"/>
</dbReference>
<dbReference type="PANTHER" id="PTHR43640">
    <property type="entry name" value="OS07G0260300 PROTEIN"/>
    <property type="match status" value="1"/>
</dbReference>
<dbReference type="InterPro" id="IPR013766">
    <property type="entry name" value="Thioredoxin_domain"/>
</dbReference>
<dbReference type="RefSeq" id="WP_128248661.1">
    <property type="nucleotide sequence ID" value="NZ_CP034951.1"/>
</dbReference>
<dbReference type="InterPro" id="IPR047262">
    <property type="entry name" value="PRX-like1"/>
</dbReference>
<keyword evidence="3" id="KW-1185">Reference proteome</keyword>
<protein>
    <submittedName>
        <fullName evidence="2">Thioredoxin family protein</fullName>
    </submittedName>
</protein>
<dbReference type="KEGG" id="aev:EI546_00265"/>
<evidence type="ECO:0000313" key="3">
    <source>
        <dbReference type="Proteomes" id="UP000285517"/>
    </source>
</evidence>
<gene>
    <name evidence="2" type="ORF">EI546_00265</name>
</gene>
<reference evidence="2 3" key="1">
    <citation type="submission" date="2019-01" db="EMBL/GenBank/DDBJ databases">
        <title>Complete genome sequencing of Aequorivita sp. H23M31.</title>
        <authorList>
            <person name="Bae J.-W."/>
        </authorList>
    </citation>
    <scope>NUCLEOTIDE SEQUENCE [LARGE SCALE GENOMIC DNA]</scope>
    <source>
        <strain evidence="2 3">H23M31</strain>
    </source>
</reference>
<dbReference type="GO" id="GO:0016209">
    <property type="term" value="F:antioxidant activity"/>
    <property type="evidence" value="ECO:0007669"/>
    <property type="project" value="InterPro"/>
</dbReference>
<evidence type="ECO:0000259" key="1">
    <source>
        <dbReference type="PROSITE" id="PS51352"/>
    </source>
</evidence>
<dbReference type="PROSITE" id="PS51352">
    <property type="entry name" value="THIOREDOXIN_2"/>
    <property type="match status" value="1"/>
</dbReference>
<dbReference type="EMBL" id="CP034951">
    <property type="protein sequence ID" value="QAA80260.1"/>
    <property type="molecule type" value="Genomic_DNA"/>
</dbReference>
<dbReference type="OrthoDB" id="9809746at2"/>
<dbReference type="InterPro" id="IPR000866">
    <property type="entry name" value="AhpC/TSA"/>
</dbReference>
<proteinExistence type="predicted"/>
<dbReference type="Gene3D" id="3.40.30.10">
    <property type="entry name" value="Glutaredoxin"/>
    <property type="match status" value="1"/>
</dbReference>
<evidence type="ECO:0000313" key="2">
    <source>
        <dbReference type="EMBL" id="QAA80260.1"/>
    </source>
</evidence>
<dbReference type="CDD" id="cd02969">
    <property type="entry name" value="PRX_like1"/>
    <property type="match status" value="1"/>
</dbReference>
<dbReference type="Proteomes" id="UP000285517">
    <property type="component" value="Chromosome"/>
</dbReference>
<dbReference type="SUPFAM" id="SSF52833">
    <property type="entry name" value="Thioredoxin-like"/>
    <property type="match status" value="1"/>
</dbReference>